<reference evidence="1" key="2">
    <citation type="journal article" date="2023" name="Microbiome">
        <title>Synthase-selected sorting approach identifies a beta-lactone synthase in a nudibranch symbiotic bacterium.</title>
        <authorList>
            <person name="Dzunkova M."/>
            <person name="La Clair J.J."/>
            <person name="Tyml T."/>
            <person name="Doud D."/>
            <person name="Schulz F."/>
            <person name="Piquer-Esteban S."/>
            <person name="Porcel Sanchis D."/>
            <person name="Osborn A."/>
            <person name="Robinson D."/>
            <person name="Louie K.B."/>
            <person name="Bowen B.P."/>
            <person name="Bowers R.M."/>
            <person name="Lee J."/>
            <person name="Arnau V."/>
            <person name="Diaz-Villanueva W."/>
            <person name="Stepanauskas R."/>
            <person name="Gosliner T."/>
            <person name="Date S.V."/>
            <person name="Northen T.R."/>
            <person name="Cheng J.F."/>
            <person name="Burkart M.D."/>
            <person name="Woyke T."/>
        </authorList>
    </citation>
    <scope>NUCLEOTIDE SEQUENCE</scope>
    <source>
        <strain evidence="1">Df01</strain>
    </source>
</reference>
<comment type="caution">
    <text evidence="1">The sequence shown here is derived from an EMBL/GenBank/DDBJ whole genome shotgun (WGS) entry which is preliminary data.</text>
</comment>
<reference evidence="1" key="1">
    <citation type="submission" date="2022-08" db="EMBL/GenBank/DDBJ databases">
        <authorList>
            <person name="Dzunkova M."/>
            <person name="La Clair J."/>
            <person name="Tyml T."/>
            <person name="Doud D."/>
            <person name="Schulz F."/>
            <person name="Piquer S."/>
            <person name="Porcel Sanchis D."/>
            <person name="Osborn A."/>
            <person name="Robinson D."/>
            <person name="Louie K.B."/>
            <person name="Bowen B.P."/>
            <person name="Bowers R."/>
            <person name="Lee J."/>
            <person name="Arnau Llombart V."/>
            <person name="Diaz Villanueva W."/>
            <person name="Gosliner T."/>
            <person name="Northen T."/>
            <person name="Cheng J.-F."/>
            <person name="Burkart M.D."/>
            <person name="Woyke T."/>
        </authorList>
    </citation>
    <scope>NUCLEOTIDE SEQUENCE</scope>
    <source>
        <strain evidence="1">Df01</strain>
    </source>
</reference>
<keyword evidence="2" id="KW-1185">Reference proteome</keyword>
<sequence length="304" mass="33756">MTNKQTSLPAGESEKGKNLPATAAITPDAIIRAIKAAVTATKKMTPAAAIGELHKIIQLSNSANQICVEARLLVGQRLAQLKEECEHGELIEAYKNNGFTRQRAAELIGIYETFSQMSAARTFATENSWRTLLECQKLTESEINSLVSGGKVRGITRDTIGDYSYRQLRLTFAEGASPEVIKLQSENQKHKEDKGVLRTQLDFARQQNKELAASTAGEKHAVITCAQVSSAISHLETTLSLLRDMAWSIEEYGTGNSRHSGATTEDCHYARAKAKEKYTFWWRKNKNRILEELRHISKMAGDET</sequence>
<evidence type="ECO:0000313" key="1">
    <source>
        <dbReference type="EMBL" id="MDM5147676.1"/>
    </source>
</evidence>
<dbReference type="EMBL" id="JANQAO010000003">
    <property type="protein sequence ID" value="MDM5147676.1"/>
    <property type="molecule type" value="Genomic_DNA"/>
</dbReference>
<accession>A0ABT7QM35</accession>
<organism evidence="1 2">
    <name type="scientific">Candidatus Doriopsillibacter californiensis</name>
    <dbReference type="NCBI Taxonomy" id="2970740"/>
    <lineage>
        <taxon>Bacteria</taxon>
        <taxon>Pseudomonadati</taxon>
        <taxon>Pseudomonadota</taxon>
        <taxon>Gammaproteobacteria</taxon>
        <taxon>Candidatus Tethybacterales</taxon>
        <taxon>Candidatus Persebacteraceae</taxon>
        <taxon>Candidatus Doriopsillibacter</taxon>
    </lineage>
</organism>
<protein>
    <submittedName>
        <fullName evidence="1">Uncharacterized protein</fullName>
    </submittedName>
</protein>
<name>A0ABT7QM35_9GAMM</name>
<evidence type="ECO:0000313" key="2">
    <source>
        <dbReference type="Proteomes" id="UP001168167"/>
    </source>
</evidence>
<dbReference type="Proteomes" id="UP001168167">
    <property type="component" value="Unassembled WGS sequence"/>
</dbReference>
<gene>
    <name evidence="1" type="ORF">NQX30_04735</name>
</gene>
<proteinExistence type="predicted"/>